<dbReference type="Proteomes" id="UP000046187">
    <property type="component" value="Unassembled WGS sequence"/>
</dbReference>
<evidence type="ECO:0000256" key="1">
    <source>
        <dbReference type="SAM" id="SignalP"/>
    </source>
</evidence>
<dbReference type="AlphaFoldDB" id="A0A0K3A119"/>
<evidence type="ECO:0008006" key="4">
    <source>
        <dbReference type="Google" id="ProtNLM"/>
    </source>
</evidence>
<organism evidence="2 3">
    <name type="scientific">Xanthomonas graminis pv. arrhenatheri LMG 727</name>
    <dbReference type="NCBI Taxonomy" id="1195923"/>
    <lineage>
        <taxon>Bacteria</taxon>
        <taxon>Pseudomonadati</taxon>
        <taxon>Pseudomonadota</taxon>
        <taxon>Gammaproteobacteria</taxon>
        <taxon>Lysobacterales</taxon>
        <taxon>Lysobacteraceae</taxon>
        <taxon>Xanthomonas</taxon>
        <taxon>Xanthomonas translucens group</taxon>
        <taxon>Xanthomonas graminis</taxon>
    </lineage>
</organism>
<feature type="chain" id="PRO_5005493123" description="Secreted protein" evidence="1">
    <location>
        <begin position="29"/>
        <end position="77"/>
    </location>
</feature>
<protein>
    <recommendedName>
        <fullName evidence="4">Secreted protein</fullName>
    </recommendedName>
</protein>
<proteinExistence type="predicted"/>
<name>A0A0K3A119_9XANT</name>
<dbReference type="EMBL" id="CXOI01000061">
    <property type="protein sequence ID" value="CTP91608.1"/>
    <property type="molecule type" value="Genomic_DNA"/>
</dbReference>
<reference evidence="3" key="1">
    <citation type="submission" date="2015-07" db="EMBL/GenBank/DDBJ databases">
        <authorList>
            <person name="Wibberg D."/>
        </authorList>
    </citation>
    <scope>NUCLEOTIDE SEQUENCE [LARGE SCALE GENOMIC DNA]</scope>
</reference>
<feature type="signal peptide" evidence="1">
    <location>
        <begin position="1"/>
        <end position="28"/>
    </location>
</feature>
<gene>
    <name evidence="2" type="ORF">XTALMG727_3486</name>
</gene>
<keyword evidence="1" id="KW-0732">Signal</keyword>
<keyword evidence="3" id="KW-1185">Reference proteome</keyword>
<evidence type="ECO:0000313" key="2">
    <source>
        <dbReference type="EMBL" id="CTP91608.1"/>
    </source>
</evidence>
<accession>A0A0K3A119</accession>
<dbReference type="RefSeq" id="WP_409975952.1">
    <property type="nucleotide sequence ID" value="NZ_CXOI01000061.1"/>
</dbReference>
<sequence length="77" mass="7995">MIDKQNLRINAIAAAMLMMSLGASSAFAAGAASLPVKQLAKTAPADAQTSSRIVVRYKAGTAAASDRTPSCRRCGRR</sequence>
<evidence type="ECO:0000313" key="3">
    <source>
        <dbReference type="Proteomes" id="UP000046187"/>
    </source>
</evidence>